<dbReference type="AlphaFoldDB" id="A0A0C3F1S6"/>
<evidence type="ECO:0000313" key="2">
    <source>
        <dbReference type="EMBL" id="KIM73921.1"/>
    </source>
</evidence>
<feature type="region of interest" description="Disordered" evidence="1">
    <location>
        <begin position="59"/>
        <end position="85"/>
    </location>
</feature>
<feature type="compositionally biased region" description="Basic residues" evidence="1">
    <location>
        <begin position="1"/>
        <end position="11"/>
    </location>
</feature>
<accession>A0A0C3F1S6</accession>
<evidence type="ECO:0000313" key="3">
    <source>
        <dbReference type="Proteomes" id="UP000054166"/>
    </source>
</evidence>
<proteinExistence type="predicted"/>
<dbReference type="OrthoDB" id="3268967at2759"/>
<dbReference type="InterPro" id="IPR021109">
    <property type="entry name" value="Peptidase_aspartic_dom_sf"/>
</dbReference>
<keyword evidence="3" id="KW-1185">Reference proteome</keyword>
<dbReference type="STRING" id="765440.A0A0C3F1S6"/>
<dbReference type="HOGENOM" id="CLU_844946_0_0_1"/>
<dbReference type="EMBL" id="KN833070">
    <property type="protein sequence ID" value="KIM73921.1"/>
    <property type="molecule type" value="Genomic_DNA"/>
</dbReference>
<dbReference type="CDD" id="cd00303">
    <property type="entry name" value="retropepsin_like"/>
    <property type="match status" value="1"/>
</dbReference>
<gene>
    <name evidence="2" type="ORF">PILCRDRAFT_14826</name>
</gene>
<name>A0A0C3F1S6_PILCF</name>
<reference evidence="3" key="2">
    <citation type="submission" date="2015-01" db="EMBL/GenBank/DDBJ databases">
        <title>Evolutionary Origins and Diversification of the Mycorrhizal Mutualists.</title>
        <authorList>
            <consortium name="DOE Joint Genome Institute"/>
            <consortium name="Mycorrhizal Genomics Consortium"/>
            <person name="Kohler A."/>
            <person name="Kuo A."/>
            <person name="Nagy L.G."/>
            <person name="Floudas D."/>
            <person name="Copeland A."/>
            <person name="Barry K.W."/>
            <person name="Cichocki N."/>
            <person name="Veneault-Fourrey C."/>
            <person name="LaButti K."/>
            <person name="Lindquist E.A."/>
            <person name="Lipzen A."/>
            <person name="Lundell T."/>
            <person name="Morin E."/>
            <person name="Murat C."/>
            <person name="Riley R."/>
            <person name="Ohm R."/>
            <person name="Sun H."/>
            <person name="Tunlid A."/>
            <person name="Henrissat B."/>
            <person name="Grigoriev I.V."/>
            <person name="Hibbett D.S."/>
            <person name="Martin F."/>
        </authorList>
    </citation>
    <scope>NUCLEOTIDE SEQUENCE [LARGE SCALE GENOMIC DNA]</scope>
    <source>
        <strain evidence="3">F 1598</strain>
    </source>
</reference>
<dbReference type="Proteomes" id="UP000054166">
    <property type="component" value="Unassembled WGS sequence"/>
</dbReference>
<sequence length="346" mass="38940">MDRARHTRGKRVAAITTTSPADTLSSSEGNSPNPVTAVLGFSRNPMAYITSNASSVLKRSLDGDSDSSGSETVSNPSPRSVIKPLKEASPLHMEHLYWRCLTSRNTDEFPVTFDTLIDHGSLAVLISRDFALKLGLLRKCLRKPYITELAMEKNGQKTEFEFSEYVKLQLHDPSSYWSSKTIHAIVAPGLCLPMILSLPFLSHNDIVVDASAHTAVDKKCNFDLLHPRPPPIRPVKKKLKEFFKELQQDRKPLVAELNMVCNDQLRHTSYKFEKVKPVDPVASIRQCIEILAAQKELEKLGAQMKSEFKDIFSEIPHLDELPTDVYCRIWLKDTLKCVQTCTYSTP</sequence>
<organism evidence="2 3">
    <name type="scientific">Piloderma croceum (strain F 1598)</name>
    <dbReference type="NCBI Taxonomy" id="765440"/>
    <lineage>
        <taxon>Eukaryota</taxon>
        <taxon>Fungi</taxon>
        <taxon>Dikarya</taxon>
        <taxon>Basidiomycota</taxon>
        <taxon>Agaricomycotina</taxon>
        <taxon>Agaricomycetes</taxon>
        <taxon>Agaricomycetidae</taxon>
        <taxon>Atheliales</taxon>
        <taxon>Atheliaceae</taxon>
        <taxon>Piloderma</taxon>
    </lineage>
</organism>
<feature type="region of interest" description="Disordered" evidence="1">
    <location>
        <begin position="1"/>
        <end position="36"/>
    </location>
</feature>
<dbReference type="Gene3D" id="2.40.70.10">
    <property type="entry name" value="Acid Proteases"/>
    <property type="match status" value="1"/>
</dbReference>
<protein>
    <submittedName>
        <fullName evidence="2">Uncharacterized protein</fullName>
    </submittedName>
</protein>
<feature type="compositionally biased region" description="Polar residues" evidence="1">
    <location>
        <begin position="15"/>
        <end position="34"/>
    </location>
</feature>
<evidence type="ECO:0000256" key="1">
    <source>
        <dbReference type="SAM" id="MobiDB-lite"/>
    </source>
</evidence>
<dbReference type="InParanoid" id="A0A0C3F1S6"/>
<reference evidence="2 3" key="1">
    <citation type="submission" date="2014-04" db="EMBL/GenBank/DDBJ databases">
        <authorList>
            <consortium name="DOE Joint Genome Institute"/>
            <person name="Kuo A."/>
            <person name="Tarkka M."/>
            <person name="Buscot F."/>
            <person name="Kohler A."/>
            <person name="Nagy L.G."/>
            <person name="Floudas D."/>
            <person name="Copeland A."/>
            <person name="Barry K.W."/>
            <person name="Cichocki N."/>
            <person name="Veneault-Fourrey C."/>
            <person name="LaButti K."/>
            <person name="Lindquist E.A."/>
            <person name="Lipzen A."/>
            <person name="Lundell T."/>
            <person name="Morin E."/>
            <person name="Murat C."/>
            <person name="Sun H."/>
            <person name="Tunlid A."/>
            <person name="Henrissat B."/>
            <person name="Grigoriev I.V."/>
            <person name="Hibbett D.S."/>
            <person name="Martin F."/>
            <person name="Nordberg H.P."/>
            <person name="Cantor M.N."/>
            <person name="Hua S.X."/>
        </authorList>
    </citation>
    <scope>NUCLEOTIDE SEQUENCE [LARGE SCALE GENOMIC DNA]</scope>
    <source>
        <strain evidence="2 3">F 1598</strain>
    </source>
</reference>